<evidence type="ECO:0000259" key="1">
    <source>
        <dbReference type="Pfam" id="PF13182"/>
    </source>
</evidence>
<keyword evidence="3" id="KW-1185">Reference proteome</keyword>
<organism evidence="2 3">
    <name type="scientific">Ferviditalea candida</name>
    <dbReference type="NCBI Taxonomy" id="3108399"/>
    <lineage>
        <taxon>Bacteria</taxon>
        <taxon>Bacillati</taxon>
        <taxon>Bacillota</taxon>
        <taxon>Bacilli</taxon>
        <taxon>Bacillales</taxon>
        <taxon>Paenibacillaceae</taxon>
        <taxon>Ferviditalea</taxon>
    </lineage>
</organism>
<dbReference type="EMBL" id="JAYJLD010000032">
    <property type="protein sequence ID" value="MEB3103317.1"/>
    <property type="molecule type" value="Genomic_DNA"/>
</dbReference>
<sequence length="294" mass="34736">MGYGQHQSFYLRINWLRKAINELRIDNKFLYQDSAAEQIGLGKNMVQSLRYWVVATGIVNMNNRAEHNISPFGRIMSEYDPYIEIIDTASIVHYHLVDDREPSTAWYWYFNIYEKKSSLKDEIVNDFLFWLKKNEPKKPSANSIKRDIDCLIRLYCDKGKTDDPEEVIQSPLSVIGLLHEEKSIITKKNMKYSDIGLAALMYTLLVYQKRKEPQEGNEESLLSVEEIQKKDFLWGKVFHLPRNEIIKALDALTHHPYSPITFDRTNRLDTIRLPKIEPLVFLEEEYKRIRREQT</sequence>
<protein>
    <submittedName>
        <fullName evidence="2">DUF4007 family protein</fullName>
    </submittedName>
</protein>
<evidence type="ECO:0000313" key="3">
    <source>
        <dbReference type="Proteomes" id="UP001310386"/>
    </source>
</evidence>
<accession>A0ABU5ZLB3</accession>
<name>A0ABU5ZLB3_9BACL</name>
<dbReference type="RefSeq" id="WP_371755445.1">
    <property type="nucleotide sequence ID" value="NZ_JAYJLD010000032.1"/>
</dbReference>
<dbReference type="InterPro" id="IPR025248">
    <property type="entry name" value="DUF4007"/>
</dbReference>
<dbReference type="Pfam" id="PF13182">
    <property type="entry name" value="DUF4007"/>
    <property type="match status" value="1"/>
</dbReference>
<gene>
    <name evidence="2" type="ORF">VF724_16915</name>
</gene>
<evidence type="ECO:0000313" key="2">
    <source>
        <dbReference type="EMBL" id="MEB3103317.1"/>
    </source>
</evidence>
<proteinExistence type="predicted"/>
<feature type="domain" description="DUF4007" evidence="1">
    <location>
        <begin position="3"/>
        <end position="275"/>
    </location>
</feature>
<dbReference type="Proteomes" id="UP001310386">
    <property type="component" value="Unassembled WGS sequence"/>
</dbReference>
<reference evidence="2" key="1">
    <citation type="submission" date="2023-12" db="EMBL/GenBank/DDBJ databases">
        <title>Fervidustalea candida gen. nov., sp. nov., a novel member of the family Paenibacillaceae isolated from a geothermal area.</title>
        <authorList>
            <person name="Li W.-J."/>
            <person name="Jiao J.-Y."/>
            <person name="Chen Y."/>
        </authorList>
    </citation>
    <scope>NUCLEOTIDE SEQUENCE</scope>
    <source>
        <strain evidence="2">SYSU GA230002</strain>
    </source>
</reference>
<comment type="caution">
    <text evidence="2">The sequence shown here is derived from an EMBL/GenBank/DDBJ whole genome shotgun (WGS) entry which is preliminary data.</text>
</comment>